<evidence type="ECO:0000313" key="6">
    <source>
        <dbReference type="Proteomes" id="UP000008144"/>
    </source>
</evidence>
<reference evidence="6" key="1">
    <citation type="journal article" date="2002" name="Science">
        <title>The draft genome of Ciona intestinalis: insights into chordate and vertebrate origins.</title>
        <authorList>
            <person name="Dehal P."/>
            <person name="Satou Y."/>
            <person name="Campbell R.K."/>
            <person name="Chapman J."/>
            <person name="Degnan B."/>
            <person name="De Tomaso A."/>
            <person name="Davidson B."/>
            <person name="Di Gregorio A."/>
            <person name="Gelpke M."/>
            <person name="Goodstein D.M."/>
            <person name="Harafuji N."/>
            <person name="Hastings K.E."/>
            <person name="Ho I."/>
            <person name="Hotta K."/>
            <person name="Huang W."/>
            <person name="Kawashima T."/>
            <person name="Lemaire P."/>
            <person name="Martinez D."/>
            <person name="Meinertzhagen I.A."/>
            <person name="Necula S."/>
            <person name="Nonaka M."/>
            <person name="Putnam N."/>
            <person name="Rash S."/>
            <person name="Saiga H."/>
            <person name="Satake M."/>
            <person name="Terry A."/>
            <person name="Yamada L."/>
            <person name="Wang H.G."/>
            <person name="Awazu S."/>
            <person name="Azumi K."/>
            <person name="Boore J."/>
            <person name="Branno M."/>
            <person name="Chin-Bow S."/>
            <person name="DeSantis R."/>
            <person name="Doyle S."/>
            <person name="Francino P."/>
            <person name="Keys D.N."/>
            <person name="Haga S."/>
            <person name="Hayashi H."/>
            <person name="Hino K."/>
            <person name="Imai K.S."/>
            <person name="Inaba K."/>
            <person name="Kano S."/>
            <person name="Kobayashi K."/>
            <person name="Kobayashi M."/>
            <person name="Lee B.I."/>
            <person name="Makabe K.W."/>
            <person name="Manohar C."/>
            <person name="Matassi G."/>
            <person name="Medina M."/>
            <person name="Mochizuki Y."/>
            <person name="Mount S."/>
            <person name="Morishita T."/>
            <person name="Miura S."/>
            <person name="Nakayama A."/>
            <person name="Nishizaka S."/>
            <person name="Nomoto H."/>
            <person name="Ohta F."/>
            <person name="Oishi K."/>
            <person name="Rigoutsos I."/>
            <person name="Sano M."/>
            <person name="Sasaki A."/>
            <person name="Sasakura Y."/>
            <person name="Shoguchi E."/>
            <person name="Shin-i T."/>
            <person name="Spagnuolo A."/>
            <person name="Stainier D."/>
            <person name="Suzuki M.M."/>
            <person name="Tassy O."/>
            <person name="Takatori N."/>
            <person name="Tokuoka M."/>
            <person name="Yagi K."/>
            <person name="Yoshizaki F."/>
            <person name="Wada S."/>
            <person name="Zhang C."/>
            <person name="Hyatt P.D."/>
            <person name="Larimer F."/>
            <person name="Detter C."/>
            <person name="Doggett N."/>
            <person name="Glavina T."/>
            <person name="Hawkins T."/>
            <person name="Richardson P."/>
            <person name="Lucas S."/>
            <person name="Kohara Y."/>
            <person name="Levine M."/>
            <person name="Satoh N."/>
            <person name="Rokhsar D.S."/>
        </authorList>
    </citation>
    <scope>NUCLEOTIDE SEQUENCE [LARGE SCALE GENOMIC DNA]</scope>
</reference>
<protein>
    <recommendedName>
        <fullName evidence="4">PDEase domain-containing protein</fullName>
    </recommendedName>
</protein>
<feature type="binding site" evidence="3">
    <location>
        <position position="12"/>
    </location>
    <ligand>
        <name>Zn(2+)</name>
        <dbReference type="ChEBI" id="CHEBI:29105"/>
        <label>1</label>
    </ligand>
</feature>
<proteinExistence type="predicted"/>
<evidence type="ECO:0000256" key="1">
    <source>
        <dbReference type="ARBA" id="ARBA00022723"/>
    </source>
</evidence>
<dbReference type="InParanoid" id="F6U068"/>
<dbReference type="Proteomes" id="UP000008144">
    <property type="component" value="Chromosome 9"/>
</dbReference>
<dbReference type="GO" id="GO:0007165">
    <property type="term" value="P:signal transduction"/>
    <property type="evidence" value="ECO:0007669"/>
    <property type="project" value="InterPro"/>
</dbReference>
<feature type="domain" description="PDEase" evidence="4">
    <location>
        <begin position="1"/>
        <end position="119"/>
    </location>
</feature>
<dbReference type="CDD" id="cd00077">
    <property type="entry name" value="HDc"/>
    <property type="match status" value="1"/>
</dbReference>
<dbReference type="GeneTree" id="ENSGT00940000157043"/>
<dbReference type="STRING" id="7719.ENSCINP00000013646"/>
<dbReference type="PROSITE" id="PS51845">
    <property type="entry name" value="PDEASE_I_2"/>
    <property type="match status" value="1"/>
</dbReference>
<reference evidence="5" key="2">
    <citation type="journal article" date="2008" name="Genome Biol.">
        <title>Improved genome assembly and evidence-based global gene model set for the chordate Ciona intestinalis: new insight into intron and operon populations.</title>
        <authorList>
            <person name="Satou Y."/>
            <person name="Mineta K."/>
            <person name="Ogasawara M."/>
            <person name="Sasakura Y."/>
            <person name="Shoguchi E."/>
            <person name="Ueno K."/>
            <person name="Yamada L."/>
            <person name="Matsumoto J."/>
            <person name="Wasserscheid J."/>
            <person name="Dewar K."/>
            <person name="Wiley G.B."/>
            <person name="Macmil S.L."/>
            <person name="Roe B.A."/>
            <person name="Zeller R.W."/>
            <person name="Hastings K.E."/>
            <person name="Lemaire P."/>
            <person name="Lindquist E."/>
            <person name="Endo T."/>
            <person name="Hotta K."/>
            <person name="Inaba K."/>
        </authorList>
    </citation>
    <scope>NUCLEOTIDE SEQUENCE [LARGE SCALE GENOMIC DNA]</scope>
    <source>
        <strain evidence="5">wild type</strain>
    </source>
</reference>
<keyword evidence="6" id="KW-1185">Reference proteome</keyword>
<dbReference type="Gene3D" id="1.10.1300.10">
    <property type="entry name" value="3'5'-cyclic nucleotide phosphodiesterase, catalytic domain"/>
    <property type="match status" value="1"/>
</dbReference>
<accession>F6U068</accession>
<dbReference type="Ensembl" id="ENSCINT00000013646.3">
    <property type="protein sequence ID" value="ENSCINP00000013646.3"/>
    <property type="gene ID" value="ENSCING00000023339.1"/>
</dbReference>
<dbReference type="InterPro" id="IPR023088">
    <property type="entry name" value="PDEase"/>
</dbReference>
<dbReference type="InterPro" id="IPR003607">
    <property type="entry name" value="HD/PDEase_dom"/>
</dbReference>
<feature type="binding site" evidence="3">
    <location>
        <position position="118"/>
    </location>
    <ligand>
        <name>Zn(2+)</name>
        <dbReference type="ChEBI" id="CHEBI:29105"/>
        <label>1</label>
    </ligand>
</feature>
<dbReference type="Pfam" id="PF00233">
    <property type="entry name" value="PDEase_I"/>
    <property type="match status" value="1"/>
</dbReference>
<keyword evidence="1 3" id="KW-0479">Metal-binding</keyword>
<dbReference type="InterPro" id="IPR002073">
    <property type="entry name" value="PDEase_catalytic_dom"/>
</dbReference>
<evidence type="ECO:0000259" key="4">
    <source>
        <dbReference type="PROSITE" id="PS51845"/>
    </source>
</evidence>
<evidence type="ECO:0000256" key="3">
    <source>
        <dbReference type="PIRSR" id="PIRSR623088-3"/>
    </source>
</evidence>
<dbReference type="InterPro" id="IPR023174">
    <property type="entry name" value="PDEase_CS"/>
</dbReference>
<dbReference type="PANTHER" id="PTHR11347">
    <property type="entry name" value="CYCLIC NUCLEOTIDE PHOSPHODIESTERASE"/>
    <property type="match status" value="1"/>
</dbReference>
<keyword evidence="2" id="KW-0378">Hydrolase</keyword>
<organism evidence="5 6">
    <name type="scientific">Ciona intestinalis</name>
    <name type="common">Transparent sea squirt</name>
    <name type="synonym">Ascidia intestinalis</name>
    <dbReference type="NCBI Taxonomy" id="7719"/>
    <lineage>
        <taxon>Eukaryota</taxon>
        <taxon>Metazoa</taxon>
        <taxon>Chordata</taxon>
        <taxon>Tunicata</taxon>
        <taxon>Ascidiacea</taxon>
        <taxon>Phlebobranchia</taxon>
        <taxon>Cionidae</taxon>
        <taxon>Ciona</taxon>
    </lineage>
</organism>
<feature type="binding site" evidence="3">
    <location>
        <position position="12"/>
    </location>
    <ligand>
        <name>Zn(2+)</name>
        <dbReference type="ChEBI" id="CHEBI:29105"/>
        <label>2</label>
    </ligand>
</feature>
<dbReference type="EMBL" id="EAAA01002846">
    <property type="status" value="NOT_ANNOTATED_CDS"/>
    <property type="molecule type" value="Genomic_DNA"/>
</dbReference>
<reference evidence="5" key="4">
    <citation type="submission" date="2025-09" db="UniProtKB">
        <authorList>
            <consortium name="Ensembl"/>
        </authorList>
    </citation>
    <scope>IDENTIFICATION</scope>
</reference>
<dbReference type="SUPFAM" id="SSF109604">
    <property type="entry name" value="HD-domain/PDEase-like"/>
    <property type="match status" value="1"/>
</dbReference>
<sequence length="119" mass="13653">MFSMIMAAIVHDLEHSGTTNTFHTNTRSPLAQMYNDKSVLENHHISSAFRLLNEEDCDILANFSKDDYQEARTLMIDMVLATDMSQHFGQLKRLQSNLQHPENLEKSRAMCLMIHSADI</sequence>
<dbReference type="PROSITE" id="PS00126">
    <property type="entry name" value="PDEASE_I_1"/>
    <property type="match status" value="1"/>
</dbReference>
<dbReference type="PRINTS" id="PR00387">
    <property type="entry name" value="PDIESTERASE1"/>
</dbReference>
<dbReference type="GO" id="GO:0004114">
    <property type="term" value="F:3',5'-cyclic-nucleotide phosphodiesterase activity"/>
    <property type="evidence" value="ECO:0007669"/>
    <property type="project" value="InterPro"/>
</dbReference>
<reference evidence="5" key="3">
    <citation type="submission" date="2025-08" db="UniProtKB">
        <authorList>
            <consortium name="Ensembl"/>
        </authorList>
    </citation>
    <scope>IDENTIFICATION</scope>
</reference>
<dbReference type="OMA" id="MAVIFAC"/>
<feature type="binding site" evidence="3">
    <location>
        <position position="11"/>
    </location>
    <ligand>
        <name>Zn(2+)</name>
        <dbReference type="ChEBI" id="CHEBI:29105"/>
        <label>1</label>
    </ligand>
</feature>
<name>F6U068_CIOIN</name>
<evidence type="ECO:0000256" key="2">
    <source>
        <dbReference type="ARBA" id="ARBA00022801"/>
    </source>
</evidence>
<dbReference type="GO" id="GO:0046872">
    <property type="term" value="F:metal ion binding"/>
    <property type="evidence" value="ECO:0007669"/>
    <property type="project" value="UniProtKB-KW"/>
</dbReference>
<dbReference type="HOGENOM" id="CLU_2066644_0_0_1"/>
<dbReference type="InterPro" id="IPR036971">
    <property type="entry name" value="PDEase_catalytic_dom_sf"/>
</dbReference>
<dbReference type="AlphaFoldDB" id="F6U068"/>
<evidence type="ECO:0000313" key="5">
    <source>
        <dbReference type="Ensembl" id="ENSCINP00000013646.3"/>
    </source>
</evidence>